<evidence type="ECO:0000313" key="4">
    <source>
        <dbReference type="Proteomes" id="UP000823982"/>
    </source>
</evidence>
<reference evidence="3" key="1">
    <citation type="submission" date="2020-10" db="EMBL/GenBank/DDBJ databases">
        <authorList>
            <person name="Gilroy R."/>
        </authorList>
    </citation>
    <scope>NUCLEOTIDE SEQUENCE</scope>
    <source>
        <strain evidence="3">CHK157-1446</strain>
    </source>
</reference>
<protein>
    <submittedName>
        <fullName evidence="3">DUF5596 domain-containing protein</fullName>
    </submittedName>
</protein>
<dbReference type="EMBL" id="DVIR01000065">
    <property type="protein sequence ID" value="HIS25163.1"/>
    <property type="molecule type" value="Genomic_DNA"/>
</dbReference>
<reference evidence="3" key="2">
    <citation type="journal article" date="2021" name="PeerJ">
        <title>Extensive microbial diversity within the chicken gut microbiome revealed by metagenomics and culture.</title>
        <authorList>
            <person name="Gilroy R."/>
            <person name="Ravi A."/>
            <person name="Getino M."/>
            <person name="Pursley I."/>
            <person name="Horton D.L."/>
            <person name="Alikhan N.F."/>
            <person name="Baker D."/>
            <person name="Gharbi K."/>
            <person name="Hall N."/>
            <person name="Watson M."/>
            <person name="Adriaenssens E.M."/>
            <person name="Foster-Nyarko E."/>
            <person name="Jarju S."/>
            <person name="Secka A."/>
            <person name="Antonio M."/>
            <person name="Oren A."/>
            <person name="Chaudhuri R.R."/>
            <person name="La Ragione R."/>
            <person name="Hildebrand F."/>
            <person name="Pallen M.J."/>
        </authorList>
    </citation>
    <scope>NUCLEOTIDE SEQUENCE</scope>
    <source>
        <strain evidence="3">CHK157-1446</strain>
    </source>
</reference>
<comment type="caution">
    <text evidence="3">The sequence shown here is derived from an EMBL/GenBank/DDBJ whole genome shotgun (WGS) entry which is preliminary data.</text>
</comment>
<dbReference type="Pfam" id="PF18082">
    <property type="entry name" value="NAT_N"/>
    <property type="match status" value="1"/>
</dbReference>
<dbReference type="Gene3D" id="3.40.630.120">
    <property type="match status" value="1"/>
</dbReference>
<dbReference type="Proteomes" id="UP000823982">
    <property type="component" value="Unassembled WGS sequence"/>
</dbReference>
<dbReference type="InterPro" id="IPR041644">
    <property type="entry name" value="GNAT_C"/>
</dbReference>
<dbReference type="AlphaFoldDB" id="A0A9D1EPB9"/>
<dbReference type="Pfam" id="PF18164">
    <property type="entry name" value="GNAT_C"/>
    <property type="match status" value="1"/>
</dbReference>
<gene>
    <name evidence="3" type="ORF">IAD01_07180</name>
</gene>
<feature type="domain" description="N-acyltransferase N-terminal" evidence="1">
    <location>
        <begin position="14"/>
        <end position="76"/>
    </location>
</feature>
<evidence type="ECO:0000259" key="2">
    <source>
        <dbReference type="Pfam" id="PF18164"/>
    </source>
</evidence>
<accession>A0A9D1EPB9</accession>
<sequence length="177" mass="20546">MQELWDYCGDDPLGMKILTIMLDCLVKTHERYKVLGIPNKIFIDTMGFIPRFIAGHKAAHGVSAFVWSWWLPREISLKEFRIGEYEYEFLTDNGERRINLHIPSDADLKSGDIEAIYPFVKEYYPEYDGCEIVCDSWLLSAELKKLLSEDTTLQRAMKKHLEAGRKVGSAYGVYVRR</sequence>
<organism evidence="3 4">
    <name type="scientific">Candidatus Faeciplasma gallinarum</name>
    <dbReference type="NCBI Taxonomy" id="2840799"/>
    <lineage>
        <taxon>Bacteria</taxon>
        <taxon>Bacillati</taxon>
        <taxon>Bacillota</taxon>
        <taxon>Clostridia</taxon>
        <taxon>Eubacteriales</taxon>
        <taxon>Oscillospiraceae</taxon>
        <taxon>Oscillospiraceae incertae sedis</taxon>
        <taxon>Candidatus Faeciplasma</taxon>
    </lineage>
</organism>
<evidence type="ECO:0000313" key="3">
    <source>
        <dbReference type="EMBL" id="HIS25163.1"/>
    </source>
</evidence>
<evidence type="ECO:0000259" key="1">
    <source>
        <dbReference type="Pfam" id="PF18082"/>
    </source>
</evidence>
<feature type="domain" description="GNAT-like C-terminal" evidence="2">
    <location>
        <begin position="87"/>
        <end position="150"/>
    </location>
</feature>
<proteinExistence type="predicted"/>
<dbReference type="InterPro" id="IPR041273">
    <property type="entry name" value="NAT_N"/>
</dbReference>
<name>A0A9D1EPB9_9FIRM</name>